<feature type="domain" description="Glycosyltransferase RgtA/B/C/D-like" evidence="9">
    <location>
        <begin position="47"/>
        <end position="211"/>
    </location>
</feature>
<evidence type="ECO:0000256" key="7">
    <source>
        <dbReference type="ARBA" id="ARBA00023136"/>
    </source>
</evidence>
<dbReference type="RefSeq" id="WP_148596670.1">
    <property type="nucleotide sequence ID" value="NZ_CP042997.1"/>
</dbReference>
<evidence type="ECO:0000256" key="8">
    <source>
        <dbReference type="SAM" id="Phobius"/>
    </source>
</evidence>
<dbReference type="GO" id="GO:0005886">
    <property type="term" value="C:plasma membrane"/>
    <property type="evidence" value="ECO:0007669"/>
    <property type="project" value="UniProtKB-SubCell"/>
</dbReference>
<feature type="transmembrane region" description="Helical" evidence="8">
    <location>
        <begin position="332"/>
        <end position="350"/>
    </location>
</feature>
<feature type="transmembrane region" description="Helical" evidence="8">
    <location>
        <begin position="70"/>
        <end position="88"/>
    </location>
</feature>
<keyword evidence="3" id="KW-0328">Glycosyltransferase</keyword>
<protein>
    <recommendedName>
        <fullName evidence="9">Glycosyltransferase RgtA/B/C/D-like domain-containing protein</fullName>
    </recommendedName>
</protein>
<dbReference type="PANTHER" id="PTHR33908:SF11">
    <property type="entry name" value="MEMBRANE PROTEIN"/>
    <property type="match status" value="1"/>
</dbReference>
<accession>A0A5B9W9Y7</accession>
<keyword evidence="4" id="KW-0808">Transferase</keyword>
<evidence type="ECO:0000256" key="4">
    <source>
        <dbReference type="ARBA" id="ARBA00022679"/>
    </source>
</evidence>
<keyword evidence="5 8" id="KW-0812">Transmembrane</keyword>
<dbReference type="AlphaFoldDB" id="A0A5B9W9Y7"/>
<organism evidence="10 11">
    <name type="scientific">Aquisphaera giovannonii</name>
    <dbReference type="NCBI Taxonomy" id="406548"/>
    <lineage>
        <taxon>Bacteria</taxon>
        <taxon>Pseudomonadati</taxon>
        <taxon>Planctomycetota</taxon>
        <taxon>Planctomycetia</taxon>
        <taxon>Isosphaerales</taxon>
        <taxon>Isosphaeraceae</taxon>
        <taxon>Aquisphaera</taxon>
    </lineage>
</organism>
<evidence type="ECO:0000256" key="6">
    <source>
        <dbReference type="ARBA" id="ARBA00022989"/>
    </source>
</evidence>
<dbReference type="KEGG" id="agv:OJF2_56440"/>
<name>A0A5B9W9Y7_9BACT</name>
<evidence type="ECO:0000259" key="9">
    <source>
        <dbReference type="Pfam" id="PF13231"/>
    </source>
</evidence>
<dbReference type="InterPro" id="IPR050297">
    <property type="entry name" value="LipidA_mod_glycosyltrf_83"/>
</dbReference>
<reference evidence="10 11" key="1">
    <citation type="submission" date="2019-08" db="EMBL/GenBank/DDBJ databases">
        <title>Deep-cultivation of Planctomycetes and their phenomic and genomic characterization uncovers novel biology.</title>
        <authorList>
            <person name="Wiegand S."/>
            <person name="Jogler M."/>
            <person name="Boedeker C."/>
            <person name="Pinto D."/>
            <person name="Vollmers J."/>
            <person name="Rivas-Marin E."/>
            <person name="Kohn T."/>
            <person name="Peeters S.H."/>
            <person name="Heuer A."/>
            <person name="Rast P."/>
            <person name="Oberbeckmann S."/>
            <person name="Bunk B."/>
            <person name="Jeske O."/>
            <person name="Meyerdierks A."/>
            <person name="Storesund J.E."/>
            <person name="Kallscheuer N."/>
            <person name="Luecker S."/>
            <person name="Lage O.M."/>
            <person name="Pohl T."/>
            <person name="Merkel B.J."/>
            <person name="Hornburger P."/>
            <person name="Mueller R.-W."/>
            <person name="Bruemmer F."/>
            <person name="Labrenz M."/>
            <person name="Spormann A.M."/>
            <person name="Op den Camp H."/>
            <person name="Overmann J."/>
            <person name="Amann R."/>
            <person name="Jetten M.S.M."/>
            <person name="Mascher T."/>
            <person name="Medema M.H."/>
            <person name="Devos D.P."/>
            <person name="Kaster A.-K."/>
            <person name="Ovreas L."/>
            <person name="Rohde M."/>
            <person name="Galperin M.Y."/>
            <person name="Jogler C."/>
        </authorList>
    </citation>
    <scope>NUCLEOTIDE SEQUENCE [LARGE SCALE GENOMIC DNA]</scope>
    <source>
        <strain evidence="10 11">OJF2</strain>
    </source>
</reference>
<gene>
    <name evidence="10" type="ORF">OJF2_56440</name>
</gene>
<dbReference type="Proteomes" id="UP000324233">
    <property type="component" value="Chromosome"/>
</dbReference>
<dbReference type="InterPro" id="IPR038731">
    <property type="entry name" value="RgtA/B/C-like"/>
</dbReference>
<keyword evidence="2" id="KW-1003">Cell membrane</keyword>
<evidence type="ECO:0000256" key="3">
    <source>
        <dbReference type="ARBA" id="ARBA00022676"/>
    </source>
</evidence>
<evidence type="ECO:0000313" key="10">
    <source>
        <dbReference type="EMBL" id="QEH37059.1"/>
    </source>
</evidence>
<evidence type="ECO:0000256" key="2">
    <source>
        <dbReference type="ARBA" id="ARBA00022475"/>
    </source>
</evidence>
<dbReference type="GO" id="GO:0009103">
    <property type="term" value="P:lipopolysaccharide biosynthetic process"/>
    <property type="evidence" value="ECO:0007669"/>
    <property type="project" value="UniProtKB-ARBA"/>
</dbReference>
<feature type="transmembrane region" description="Helical" evidence="8">
    <location>
        <begin position="278"/>
        <end position="296"/>
    </location>
</feature>
<comment type="subcellular location">
    <subcellularLocation>
        <location evidence="1">Cell membrane</location>
        <topology evidence="1">Multi-pass membrane protein</topology>
    </subcellularLocation>
</comment>
<dbReference type="OrthoDB" id="9811222at2"/>
<keyword evidence="6 8" id="KW-1133">Transmembrane helix</keyword>
<evidence type="ECO:0000256" key="5">
    <source>
        <dbReference type="ARBA" id="ARBA00022692"/>
    </source>
</evidence>
<proteinExistence type="predicted"/>
<dbReference type="GO" id="GO:0016763">
    <property type="term" value="F:pentosyltransferase activity"/>
    <property type="evidence" value="ECO:0007669"/>
    <property type="project" value="TreeGrafter"/>
</dbReference>
<dbReference type="PANTHER" id="PTHR33908">
    <property type="entry name" value="MANNOSYLTRANSFERASE YKCB-RELATED"/>
    <property type="match status" value="1"/>
</dbReference>
<keyword evidence="7 8" id="KW-0472">Membrane</keyword>
<dbReference type="Pfam" id="PF13231">
    <property type="entry name" value="PMT_2"/>
    <property type="match status" value="1"/>
</dbReference>
<evidence type="ECO:0000256" key="1">
    <source>
        <dbReference type="ARBA" id="ARBA00004651"/>
    </source>
</evidence>
<keyword evidence="11" id="KW-1185">Reference proteome</keyword>
<feature type="transmembrane region" description="Helical" evidence="8">
    <location>
        <begin position="238"/>
        <end position="257"/>
    </location>
</feature>
<sequence>MTPRRALVLLIVISAGVRLLAAGLLGLGNDEAYHFLYAAHPALSYYDHPPMLAWTEQLGLFLTGETYSPLALRLGFIAMFAGSTWLMARIAARWHGPWAGFFAAMALNLTAYYGLAASTFALPDGPLLFFWLLTLDRLSTAIDDDRRTIPWLGVGLTWGCAMLSKYHAIFLPAGAVLYLALTPSKRRLLLRPGPYVAIVVGLLVFSPVLVWNATHGWASFVFQGGRAVGGITPRPDCLAIALLAQSGYLLPWIWLPLMAVLVRDLRRWWRLENQGERLALALAVLPFAAFTMVACFRPVLPHWGLIGLVSLFPALGREWAEHWSKTPARVRRSLCMAAGFSVVLLGLTLVEYRTGMLQRVEGSRWGLFKAQADPTGDLYGWDQVAAGLEKLGALSDPDAFLVTRYWYQSAQVAHAINLRRPVLCYNIDDPRGFAFWSKPNEFVGRDAVLLAINDEMIPLPFYQRWFTETSSLGEFTVERMGKPLRKVRAYRLRNQRAAFPYTFSPERIAAREMLRAGRHPMDATSLSAGRMPAVPVIRR</sequence>
<feature type="transmembrane region" description="Helical" evidence="8">
    <location>
        <begin position="156"/>
        <end position="181"/>
    </location>
</feature>
<feature type="transmembrane region" description="Helical" evidence="8">
    <location>
        <begin position="193"/>
        <end position="218"/>
    </location>
</feature>
<feature type="transmembrane region" description="Helical" evidence="8">
    <location>
        <begin position="100"/>
        <end position="122"/>
    </location>
</feature>
<dbReference type="EMBL" id="CP042997">
    <property type="protein sequence ID" value="QEH37059.1"/>
    <property type="molecule type" value="Genomic_DNA"/>
</dbReference>
<evidence type="ECO:0000313" key="11">
    <source>
        <dbReference type="Proteomes" id="UP000324233"/>
    </source>
</evidence>